<proteinExistence type="predicted"/>
<feature type="domain" description="Histidine kinase" evidence="9">
    <location>
        <begin position="35"/>
        <end position="271"/>
    </location>
</feature>
<dbReference type="GO" id="GO:0005524">
    <property type="term" value="F:ATP binding"/>
    <property type="evidence" value="ECO:0007669"/>
    <property type="project" value="UniProtKB-KW"/>
</dbReference>
<gene>
    <name evidence="10" type="ORF">C7419_102758</name>
</gene>
<dbReference type="EMBL" id="QGGT01000002">
    <property type="protein sequence ID" value="PWK35480.1"/>
    <property type="molecule type" value="Genomic_DNA"/>
</dbReference>
<accession>A0A316FDQ3</accession>
<dbReference type="Gene3D" id="3.30.565.10">
    <property type="entry name" value="Histidine kinase-like ATPase, C-terminal domain"/>
    <property type="match status" value="1"/>
</dbReference>
<keyword evidence="3" id="KW-0597">Phosphoprotein</keyword>
<dbReference type="Gene3D" id="1.10.287.130">
    <property type="match status" value="1"/>
</dbReference>
<evidence type="ECO:0000259" key="9">
    <source>
        <dbReference type="PROSITE" id="PS50109"/>
    </source>
</evidence>
<keyword evidence="6 10" id="KW-0418">Kinase</keyword>
<comment type="caution">
    <text evidence="10">The sequence shown here is derived from an EMBL/GenBank/DDBJ whole genome shotgun (WGS) entry which is preliminary data.</text>
</comment>
<evidence type="ECO:0000256" key="5">
    <source>
        <dbReference type="ARBA" id="ARBA00022741"/>
    </source>
</evidence>
<dbReference type="AlphaFoldDB" id="A0A316FDQ3"/>
<dbReference type="SMART" id="SM00387">
    <property type="entry name" value="HATPase_c"/>
    <property type="match status" value="1"/>
</dbReference>
<sequence>MMPPMTPPHRPLLAPEERAALRGARVSMLGELCATVVHDVLQPISASVMRGHAALRWLRLARPDVPEAIAAIERMIVDADRAMEVVTRFRALASDKPAAPETVVLNALARECLAWLDHEFERHRIAVEVVLPRDDLRLLGERVPLQQVLINVLMNAVQAIARVTETIREVPPDIPHQRHHGRFHESGERWIRLTLTRVGREAEIAIQDSGPGFGDAVMARMFDAFFTTRADGMGMGLAICRTIAHAHGGDIRAERPREGGARIVVRLPLLGM</sequence>
<evidence type="ECO:0000256" key="8">
    <source>
        <dbReference type="ARBA" id="ARBA00023012"/>
    </source>
</evidence>
<dbReference type="PANTHER" id="PTHR43065">
    <property type="entry name" value="SENSOR HISTIDINE KINASE"/>
    <property type="match status" value="1"/>
</dbReference>
<keyword evidence="5" id="KW-0547">Nucleotide-binding</keyword>
<dbReference type="PRINTS" id="PR00344">
    <property type="entry name" value="BCTRLSENSOR"/>
</dbReference>
<dbReference type="GO" id="GO:0000160">
    <property type="term" value="P:phosphorelay signal transduction system"/>
    <property type="evidence" value="ECO:0007669"/>
    <property type="project" value="UniProtKB-KW"/>
</dbReference>
<keyword evidence="8" id="KW-0902">Two-component regulatory system</keyword>
<dbReference type="InterPro" id="IPR004358">
    <property type="entry name" value="Sig_transdc_His_kin-like_C"/>
</dbReference>
<dbReference type="GO" id="GO:0004673">
    <property type="term" value="F:protein histidine kinase activity"/>
    <property type="evidence" value="ECO:0007669"/>
    <property type="project" value="UniProtKB-EC"/>
</dbReference>
<dbReference type="RefSeq" id="WP_109583530.1">
    <property type="nucleotide sequence ID" value="NZ_JBEFLL010000014.1"/>
</dbReference>
<protein>
    <recommendedName>
        <fullName evidence="2">histidine kinase</fullName>
        <ecNumber evidence="2">2.7.13.3</ecNumber>
    </recommendedName>
</protein>
<evidence type="ECO:0000313" key="11">
    <source>
        <dbReference type="Proteomes" id="UP000245754"/>
    </source>
</evidence>
<dbReference type="InterPro" id="IPR005467">
    <property type="entry name" value="His_kinase_dom"/>
</dbReference>
<keyword evidence="7" id="KW-0067">ATP-binding</keyword>
<reference evidence="10 11" key="1">
    <citation type="submission" date="2018-05" db="EMBL/GenBank/DDBJ databases">
        <title>Genomic Encyclopedia of Type Strains, Phase IV (KMG-V): Genome sequencing to study the core and pangenomes of soil and plant-associated prokaryotes.</title>
        <authorList>
            <person name="Whitman W."/>
        </authorList>
    </citation>
    <scope>NUCLEOTIDE SEQUENCE [LARGE SCALE GENOMIC DNA]</scope>
    <source>
        <strain evidence="10 11">SLV-132</strain>
    </source>
</reference>
<dbReference type="InterPro" id="IPR003594">
    <property type="entry name" value="HATPase_dom"/>
</dbReference>
<comment type="catalytic activity">
    <reaction evidence="1">
        <text>ATP + protein L-histidine = ADP + protein N-phospho-L-histidine.</text>
        <dbReference type="EC" id="2.7.13.3"/>
    </reaction>
</comment>
<evidence type="ECO:0000256" key="1">
    <source>
        <dbReference type="ARBA" id="ARBA00000085"/>
    </source>
</evidence>
<evidence type="ECO:0000256" key="4">
    <source>
        <dbReference type="ARBA" id="ARBA00022679"/>
    </source>
</evidence>
<dbReference type="Proteomes" id="UP000245754">
    <property type="component" value="Unassembled WGS sequence"/>
</dbReference>
<keyword evidence="11" id="KW-1185">Reference proteome</keyword>
<keyword evidence="4" id="KW-0808">Transferase</keyword>
<dbReference type="SUPFAM" id="SSF55874">
    <property type="entry name" value="ATPase domain of HSP90 chaperone/DNA topoisomerase II/histidine kinase"/>
    <property type="match status" value="1"/>
</dbReference>
<dbReference type="InterPro" id="IPR036890">
    <property type="entry name" value="HATPase_C_sf"/>
</dbReference>
<evidence type="ECO:0000256" key="2">
    <source>
        <dbReference type="ARBA" id="ARBA00012438"/>
    </source>
</evidence>
<name>A0A316FDQ3_9BURK</name>
<dbReference type="Pfam" id="PF02518">
    <property type="entry name" value="HATPase_c"/>
    <property type="match status" value="1"/>
</dbReference>
<evidence type="ECO:0000256" key="6">
    <source>
        <dbReference type="ARBA" id="ARBA00022777"/>
    </source>
</evidence>
<evidence type="ECO:0000313" key="10">
    <source>
        <dbReference type="EMBL" id="PWK35480.1"/>
    </source>
</evidence>
<dbReference type="EC" id="2.7.13.3" evidence="2"/>
<organism evidence="10 11">
    <name type="scientific">Cupriavidus plantarum</name>
    <dbReference type="NCBI Taxonomy" id="942865"/>
    <lineage>
        <taxon>Bacteria</taxon>
        <taxon>Pseudomonadati</taxon>
        <taxon>Pseudomonadota</taxon>
        <taxon>Betaproteobacteria</taxon>
        <taxon>Burkholderiales</taxon>
        <taxon>Burkholderiaceae</taxon>
        <taxon>Cupriavidus</taxon>
    </lineage>
</organism>
<evidence type="ECO:0000256" key="7">
    <source>
        <dbReference type="ARBA" id="ARBA00022840"/>
    </source>
</evidence>
<dbReference type="PANTHER" id="PTHR43065:SF10">
    <property type="entry name" value="PEROXIDE STRESS-ACTIVATED HISTIDINE KINASE MAK3"/>
    <property type="match status" value="1"/>
</dbReference>
<evidence type="ECO:0000256" key="3">
    <source>
        <dbReference type="ARBA" id="ARBA00022553"/>
    </source>
</evidence>
<dbReference type="PROSITE" id="PS50109">
    <property type="entry name" value="HIS_KIN"/>
    <property type="match status" value="1"/>
</dbReference>